<dbReference type="CDD" id="cd07516">
    <property type="entry name" value="HAD_Pase"/>
    <property type="match status" value="1"/>
</dbReference>
<reference evidence="1 2" key="1">
    <citation type="submission" date="2018-03" db="EMBL/GenBank/DDBJ databases">
        <title>Whole genome sequencing of Histamine producing bacteria.</title>
        <authorList>
            <person name="Butler K."/>
        </authorList>
    </citation>
    <scope>NUCLEOTIDE SEQUENCE [LARGE SCALE GENOMIC DNA]</scope>
    <source>
        <strain evidence="1 2">Res.4.1</strain>
    </source>
</reference>
<proteinExistence type="predicted"/>
<dbReference type="GO" id="GO:0016791">
    <property type="term" value="F:phosphatase activity"/>
    <property type="evidence" value="ECO:0007669"/>
    <property type="project" value="TreeGrafter"/>
</dbReference>
<dbReference type="Pfam" id="PF08282">
    <property type="entry name" value="Hydrolase_3"/>
    <property type="match status" value="1"/>
</dbReference>
<organism evidence="1 2">
    <name type="scientific">Photobacterium leiognathi subsp. mandapamensis</name>
    <name type="common">Photobacterium mandapamensis</name>
    <dbReference type="NCBI Taxonomy" id="48408"/>
    <lineage>
        <taxon>Bacteria</taxon>
        <taxon>Pseudomonadati</taxon>
        <taxon>Pseudomonadota</taxon>
        <taxon>Gammaproteobacteria</taxon>
        <taxon>Vibrionales</taxon>
        <taxon>Vibrionaceae</taxon>
        <taxon>Photobacterium</taxon>
    </lineage>
</organism>
<dbReference type="NCBIfam" id="TIGR00099">
    <property type="entry name" value="Cof-subfamily"/>
    <property type="match status" value="1"/>
</dbReference>
<evidence type="ECO:0000313" key="2">
    <source>
        <dbReference type="Proteomes" id="UP000240530"/>
    </source>
</evidence>
<dbReference type="PANTHER" id="PTHR10000">
    <property type="entry name" value="PHOSPHOSERINE PHOSPHATASE"/>
    <property type="match status" value="1"/>
</dbReference>
<dbReference type="InterPro" id="IPR036412">
    <property type="entry name" value="HAD-like_sf"/>
</dbReference>
<evidence type="ECO:0000313" key="1">
    <source>
        <dbReference type="EMBL" id="PSV11724.1"/>
    </source>
</evidence>
<sequence>MYKLVALDMDGTLLNSDGTISAENKAAISAAREQGVSIVLASGRPLEGMTWALNELNMTGANDYVLSYNASLIQRVENKEIIRSETLTGADAKNIASLAHDLGIHIHAFTRHQGLITPENNYYTDHEAKINGLEITVEDFATLDNDEEVMKVMMIDEPERLSAAIAQLPAELYERYTIVQSAPFFLEFMNPKSNKGTGVEALAKYLDIKQSEVICMGDAGNDHHMIEYAGLGVAMGNATDATKELANYITDTNNNAGVAKVIQKFILDEKNDH</sequence>
<accession>A0A2T3KWE3</accession>
<dbReference type="RefSeq" id="WP_107184658.1">
    <property type="nucleotide sequence ID" value="NZ_CP131574.1"/>
</dbReference>
<dbReference type="NCBIfam" id="NF007806">
    <property type="entry name" value="PRK10513.1"/>
    <property type="match status" value="1"/>
</dbReference>
<dbReference type="PANTHER" id="PTHR10000:SF8">
    <property type="entry name" value="HAD SUPERFAMILY HYDROLASE-LIKE, TYPE 3"/>
    <property type="match status" value="1"/>
</dbReference>
<dbReference type="NCBIfam" id="TIGR01484">
    <property type="entry name" value="HAD-SF-IIB"/>
    <property type="match status" value="1"/>
</dbReference>
<comment type="caution">
    <text evidence="1">The sequence shown here is derived from an EMBL/GenBank/DDBJ whole genome shotgun (WGS) entry which is preliminary data.</text>
</comment>
<dbReference type="InterPro" id="IPR006379">
    <property type="entry name" value="HAD-SF_hydro_IIB"/>
</dbReference>
<dbReference type="PROSITE" id="PS01229">
    <property type="entry name" value="COF_2"/>
    <property type="match status" value="1"/>
</dbReference>
<dbReference type="EMBL" id="PYNS01000005">
    <property type="protein sequence ID" value="PSV11724.1"/>
    <property type="molecule type" value="Genomic_DNA"/>
</dbReference>
<dbReference type="InterPro" id="IPR023214">
    <property type="entry name" value="HAD_sf"/>
</dbReference>
<gene>
    <name evidence="1" type="ORF">C0W93_07500</name>
</gene>
<dbReference type="Gene3D" id="3.30.1240.10">
    <property type="match status" value="1"/>
</dbReference>
<dbReference type="AlphaFoldDB" id="A0A2T3KWE3"/>
<dbReference type="Proteomes" id="UP000240530">
    <property type="component" value="Unassembled WGS sequence"/>
</dbReference>
<protein>
    <submittedName>
        <fullName evidence="1">Sugar-phosphatase</fullName>
    </submittedName>
</protein>
<dbReference type="SFLD" id="SFLDG01144">
    <property type="entry name" value="C2.B.4:_PGP_Like"/>
    <property type="match status" value="1"/>
</dbReference>
<dbReference type="SUPFAM" id="SSF56784">
    <property type="entry name" value="HAD-like"/>
    <property type="match status" value="1"/>
</dbReference>
<dbReference type="SFLD" id="SFLDG01140">
    <property type="entry name" value="C2.B:_Phosphomannomutase_and_P"/>
    <property type="match status" value="1"/>
</dbReference>
<dbReference type="InterPro" id="IPR000150">
    <property type="entry name" value="Cof"/>
</dbReference>
<dbReference type="PROSITE" id="PS01228">
    <property type="entry name" value="COF_1"/>
    <property type="match status" value="1"/>
</dbReference>
<dbReference type="Gene3D" id="3.40.50.1000">
    <property type="entry name" value="HAD superfamily/HAD-like"/>
    <property type="match status" value="1"/>
</dbReference>
<dbReference type="GO" id="GO:0005829">
    <property type="term" value="C:cytosol"/>
    <property type="evidence" value="ECO:0007669"/>
    <property type="project" value="TreeGrafter"/>
</dbReference>
<name>A0A2T3KWE3_PHOLD</name>
<dbReference type="GO" id="GO:0000287">
    <property type="term" value="F:magnesium ion binding"/>
    <property type="evidence" value="ECO:0007669"/>
    <property type="project" value="UniProtKB-ARBA"/>
</dbReference>
<dbReference type="SFLD" id="SFLDS00003">
    <property type="entry name" value="Haloacid_Dehalogenase"/>
    <property type="match status" value="1"/>
</dbReference>